<dbReference type="EMBL" id="FOJU01000007">
    <property type="protein sequence ID" value="SFB16180.1"/>
    <property type="molecule type" value="Genomic_DNA"/>
</dbReference>
<evidence type="ECO:0000256" key="1">
    <source>
        <dbReference type="SAM" id="MobiDB-lite"/>
    </source>
</evidence>
<dbReference type="AlphaFoldDB" id="A0A1I0YUS8"/>
<keyword evidence="3" id="KW-1185">Reference proteome</keyword>
<dbReference type="Proteomes" id="UP000198796">
    <property type="component" value="Unassembled WGS sequence"/>
</dbReference>
<accession>A0A1I0YUS8</accession>
<feature type="compositionally biased region" description="Basic and acidic residues" evidence="1">
    <location>
        <begin position="12"/>
        <end position="43"/>
    </location>
</feature>
<feature type="region of interest" description="Disordered" evidence="1">
    <location>
        <begin position="1"/>
        <end position="43"/>
    </location>
</feature>
<dbReference type="STRING" id="871651.SAMN05421688_3326"/>
<protein>
    <submittedName>
        <fullName evidence="2">Uncharacterized protein</fullName>
    </submittedName>
</protein>
<name>A0A1I0YUS8_9RHOB</name>
<proteinExistence type="predicted"/>
<evidence type="ECO:0000313" key="3">
    <source>
        <dbReference type="Proteomes" id="UP000198796"/>
    </source>
</evidence>
<reference evidence="2 3" key="1">
    <citation type="submission" date="2016-10" db="EMBL/GenBank/DDBJ databases">
        <authorList>
            <person name="de Groot N.N."/>
        </authorList>
    </citation>
    <scope>NUCLEOTIDE SEQUENCE [LARGE SCALE GENOMIC DNA]</scope>
    <source>
        <strain evidence="2 3">DSM 29316</strain>
    </source>
</reference>
<organism evidence="2 3">
    <name type="scientific">Poseidonocella pacifica</name>
    <dbReference type="NCBI Taxonomy" id="871651"/>
    <lineage>
        <taxon>Bacteria</taxon>
        <taxon>Pseudomonadati</taxon>
        <taxon>Pseudomonadota</taxon>
        <taxon>Alphaproteobacteria</taxon>
        <taxon>Rhodobacterales</taxon>
        <taxon>Roseobacteraceae</taxon>
        <taxon>Poseidonocella</taxon>
    </lineage>
</organism>
<gene>
    <name evidence="2" type="ORF">SAMN05421688_3326</name>
</gene>
<evidence type="ECO:0000313" key="2">
    <source>
        <dbReference type="EMBL" id="SFB16180.1"/>
    </source>
</evidence>
<sequence>MSFNDLTAKAEAAAKSKSVETKADPAKSDGPDTVAKKPDSASK</sequence>